<dbReference type="GeneID" id="5055057"/>
<dbReference type="RefSeq" id="WP_011900422.1">
    <property type="nucleotide sequence ID" value="NZ_JAAVJF010000001.1"/>
</dbReference>
<protein>
    <recommendedName>
        <fullName evidence="4">PaREP5ab</fullName>
    </recommendedName>
</protein>
<keyword evidence="1" id="KW-0472">Membrane</keyword>
<name>A0A7L4P9K9_9CREN</name>
<comment type="caution">
    <text evidence="2">The sequence shown here is derived from an EMBL/GenBank/DDBJ whole genome shotgun (WGS) entry which is preliminary data.</text>
</comment>
<reference evidence="2 3" key="1">
    <citation type="journal article" date="2020" name="Nat. Commun.">
        <title>The structures of two archaeal type IV pili illuminate evolutionary relationships.</title>
        <authorList>
            <person name="Wang F."/>
            <person name="Baquero D.P."/>
            <person name="Su Z."/>
            <person name="Beltran L.C."/>
            <person name="Prangishvili D."/>
            <person name="Krupovic M."/>
            <person name="Egelman E.H."/>
        </authorList>
    </citation>
    <scope>NUCLEOTIDE SEQUENCE [LARGE SCALE GENOMIC DNA]</scope>
    <source>
        <strain evidence="2 3">2GA</strain>
    </source>
</reference>
<evidence type="ECO:0000313" key="3">
    <source>
        <dbReference type="Proteomes" id="UP000554766"/>
    </source>
</evidence>
<accession>A0A7L4P9K9</accession>
<dbReference type="EMBL" id="JAAVJF010000001">
    <property type="protein sequence ID" value="NYR14556.1"/>
    <property type="molecule type" value="Genomic_DNA"/>
</dbReference>
<gene>
    <name evidence="2" type="ORF">HC235_00925</name>
</gene>
<dbReference type="AlphaFoldDB" id="A0A7L4P9K9"/>
<proteinExistence type="predicted"/>
<keyword evidence="1" id="KW-1133">Transmembrane helix</keyword>
<dbReference type="OMA" id="MYKEYIA"/>
<dbReference type="Proteomes" id="UP000554766">
    <property type="component" value="Unassembled WGS sequence"/>
</dbReference>
<feature type="transmembrane region" description="Helical" evidence="1">
    <location>
        <begin position="6"/>
        <end position="27"/>
    </location>
</feature>
<organism evidence="2 3">
    <name type="scientific">Pyrobaculum arsenaticum</name>
    <dbReference type="NCBI Taxonomy" id="121277"/>
    <lineage>
        <taxon>Archaea</taxon>
        <taxon>Thermoproteota</taxon>
        <taxon>Thermoprotei</taxon>
        <taxon>Thermoproteales</taxon>
        <taxon>Thermoproteaceae</taxon>
        <taxon>Pyrobaculum</taxon>
    </lineage>
</organism>
<evidence type="ECO:0000256" key="1">
    <source>
        <dbReference type="SAM" id="Phobius"/>
    </source>
</evidence>
<evidence type="ECO:0008006" key="4">
    <source>
        <dbReference type="Google" id="ProtNLM"/>
    </source>
</evidence>
<keyword evidence="1" id="KW-0812">Transmembrane</keyword>
<evidence type="ECO:0000313" key="2">
    <source>
        <dbReference type="EMBL" id="NYR14556.1"/>
    </source>
</evidence>
<sequence length="188" mass="21586">MIDVSAIISSLIAQAPLVAVVVLVLYYKLDRKIDKLYSELNQKIDGVRAELSGQINELMREVRSLGSGFYNYQNTLIDFLAAKGLVTAAESVLLRGALRASIPYAMSKYYTEEVRRRLQTLLDKELEEYTWEDAAELENIAKLMYKEYIATGREDLLDYYPKLMMYAAIVRGLLRRRELEKKQQSTAL</sequence>
<keyword evidence="3" id="KW-1185">Reference proteome</keyword>